<evidence type="ECO:0000313" key="3">
    <source>
        <dbReference type="Proteomes" id="UP001592531"/>
    </source>
</evidence>
<keyword evidence="3" id="KW-1185">Reference proteome</keyword>
<dbReference type="EMBL" id="JBHFAB010000029">
    <property type="protein sequence ID" value="MFC1420736.1"/>
    <property type="molecule type" value="Genomic_DNA"/>
</dbReference>
<dbReference type="SUPFAM" id="SSF51735">
    <property type="entry name" value="NAD(P)-binding Rossmann-fold domains"/>
    <property type="match status" value="1"/>
</dbReference>
<organism evidence="2 3">
    <name type="scientific">Streptacidiphilus cavernicola</name>
    <dbReference type="NCBI Taxonomy" id="3342716"/>
    <lineage>
        <taxon>Bacteria</taxon>
        <taxon>Bacillati</taxon>
        <taxon>Actinomycetota</taxon>
        <taxon>Actinomycetes</taxon>
        <taxon>Kitasatosporales</taxon>
        <taxon>Streptomycetaceae</taxon>
        <taxon>Streptacidiphilus</taxon>
    </lineage>
</organism>
<dbReference type="InterPro" id="IPR036291">
    <property type="entry name" value="NAD(P)-bd_dom_sf"/>
</dbReference>
<proteinExistence type="predicted"/>
<dbReference type="RefSeq" id="WP_380542540.1">
    <property type="nucleotide sequence ID" value="NZ_JBHFAB010000029.1"/>
</dbReference>
<protein>
    <submittedName>
        <fullName evidence="2">SDR family oxidoreductase</fullName>
    </submittedName>
</protein>
<evidence type="ECO:0000259" key="1">
    <source>
        <dbReference type="Pfam" id="PF01370"/>
    </source>
</evidence>
<reference evidence="2 3" key="1">
    <citation type="submission" date="2024-09" db="EMBL/GenBank/DDBJ databases">
        <authorList>
            <person name="Lee S.D."/>
        </authorList>
    </citation>
    <scope>NUCLEOTIDE SEQUENCE [LARGE SCALE GENOMIC DNA]</scope>
    <source>
        <strain evidence="2 3">N8-3</strain>
    </source>
</reference>
<sequence length="259" mass="26255">MRIAVAGGTGVVGRHVVEAVRAAGHDPVVLARSTGVDLATGAGLDRALAGVDAVVDVSNRMTVSRARAVAFFEAATGNLLAAGKRAGVAHHVALSIVGVDRVGYGYYQGKLRQEALVLAAGESVGVPGSVLRATQFHEFAAQMLERGGPFAVAPRMLTQPVAAREVGVALAALAAGEPVGLAPELAGPEQHQMGDLIRRLVRARGLRRLVVPLWMPGAVGKAMTGGGLLPTGPGPRGSQTFDQWLADDAAGSVSGGAGS</sequence>
<dbReference type="InterPro" id="IPR001509">
    <property type="entry name" value="Epimerase_deHydtase"/>
</dbReference>
<feature type="domain" description="NAD-dependent epimerase/dehydratase" evidence="1">
    <location>
        <begin position="3"/>
        <end position="94"/>
    </location>
</feature>
<accession>A0ABV6W409</accession>
<comment type="caution">
    <text evidence="2">The sequence shown here is derived from an EMBL/GenBank/DDBJ whole genome shotgun (WGS) entry which is preliminary data.</text>
</comment>
<name>A0ABV6W409_9ACTN</name>
<dbReference type="Gene3D" id="3.40.50.720">
    <property type="entry name" value="NAD(P)-binding Rossmann-like Domain"/>
    <property type="match status" value="1"/>
</dbReference>
<dbReference type="Proteomes" id="UP001592531">
    <property type="component" value="Unassembled WGS sequence"/>
</dbReference>
<dbReference type="Pfam" id="PF01370">
    <property type="entry name" value="Epimerase"/>
    <property type="match status" value="1"/>
</dbReference>
<gene>
    <name evidence="2" type="ORF">ACEZDE_29440</name>
</gene>
<evidence type="ECO:0000313" key="2">
    <source>
        <dbReference type="EMBL" id="MFC1420736.1"/>
    </source>
</evidence>